<comment type="caution">
    <text evidence="9">The sequence shown here is derived from an EMBL/GenBank/DDBJ whole genome shotgun (WGS) entry which is preliminary data.</text>
</comment>
<keyword evidence="6 8" id="KW-1133">Transmembrane helix</keyword>
<comment type="subcellular location">
    <subcellularLocation>
        <location evidence="1">Cell membrane</location>
        <topology evidence="1">Multi-pass membrane protein</topology>
    </subcellularLocation>
</comment>
<evidence type="ECO:0000256" key="1">
    <source>
        <dbReference type="ARBA" id="ARBA00004651"/>
    </source>
</evidence>
<evidence type="ECO:0000256" key="8">
    <source>
        <dbReference type="SAM" id="Phobius"/>
    </source>
</evidence>
<dbReference type="RefSeq" id="WP_190921384.1">
    <property type="nucleotide sequence ID" value="NZ_JACXIZ010000060.1"/>
</dbReference>
<accession>A0A927BZL4</accession>
<feature type="transmembrane region" description="Helical" evidence="8">
    <location>
        <begin position="147"/>
        <end position="167"/>
    </location>
</feature>
<dbReference type="InterPro" id="IPR000522">
    <property type="entry name" value="ABC_transptr_permease_BtuC"/>
</dbReference>
<keyword evidence="5 8" id="KW-0812">Transmembrane</keyword>
<evidence type="ECO:0000256" key="2">
    <source>
        <dbReference type="ARBA" id="ARBA00007935"/>
    </source>
</evidence>
<dbReference type="Gene3D" id="1.10.3470.10">
    <property type="entry name" value="ABC transporter involved in vitamin B12 uptake, BtuC"/>
    <property type="match status" value="1"/>
</dbReference>
<feature type="transmembrane region" description="Helical" evidence="8">
    <location>
        <begin position="303"/>
        <end position="322"/>
    </location>
</feature>
<protein>
    <submittedName>
        <fullName evidence="9">Iron ABC transporter permease</fullName>
    </submittedName>
</protein>
<feature type="transmembrane region" description="Helical" evidence="8">
    <location>
        <begin position="276"/>
        <end position="297"/>
    </location>
</feature>
<dbReference type="SUPFAM" id="SSF81345">
    <property type="entry name" value="ABC transporter involved in vitamin B12 uptake, BtuC"/>
    <property type="match status" value="1"/>
</dbReference>
<keyword evidence="3" id="KW-0813">Transport</keyword>
<dbReference type="Pfam" id="PF01032">
    <property type="entry name" value="FecCD"/>
    <property type="match status" value="1"/>
</dbReference>
<feature type="transmembrane region" description="Helical" evidence="8">
    <location>
        <begin position="187"/>
        <end position="208"/>
    </location>
</feature>
<dbReference type="GO" id="GO:0005886">
    <property type="term" value="C:plasma membrane"/>
    <property type="evidence" value="ECO:0007669"/>
    <property type="project" value="UniProtKB-SubCell"/>
</dbReference>
<dbReference type="GO" id="GO:0022857">
    <property type="term" value="F:transmembrane transporter activity"/>
    <property type="evidence" value="ECO:0007669"/>
    <property type="project" value="InterPro"/>
</dbReference>
<dbReference type="PANTHER" id="PTHR30472">
    <property type="entry name" value="FERRIC ENTEROBACTIN TRANSPORT SYSTEM PERMEASE PROTEIN"/>
    <property type="match status" value="1"/>
</dbReference>
<dbReference type="PANTHER" id="PTHR30472:SF37">
    <property type="entry name" value="FE(3+) DICITRATE TRANSPORT SYSTEM PERMEASE PROTEIN FECD-RELATED"/>
    <property type="match status" value="1"/>
</dbReference>
<dbReference type="GO" id="GO:0033214">
    <property type="term" value="P:siderophore-iron import into cell"/>
    <property type="evidence" value="ECO:0007669"/>
    <property type="project" value="TreeGrafter"/>
</dbReference>
<evidence type="ECO:0000256" key="4">
    <source>
        <dbReference type="ARBA" id="ARBA00022475"/>
    </source>
</evidence>
<feature type="transmembrane region" description="Helical" evidence="8">
    <location>
        <begin position="220"/>
        <end position="242"/>
    </location>
</feature>
<feature type="transmembrane region" description="Helical" evidence="8">
    <location>
        <begin position="115"/>
        <end position="135"/>
    </location>
</feature>
<evidence type="ECO:0000313" key="10">
    <source>
        <dbReference type="Proteomes" id="UP000621560"/>
    </source>
</evidence>
<keyword evidence="7 8" id="KW-0472">Membrane</keyword>
<evidence type="ECO:0000256" key="6">
    <source>
        <dbReference type="ARBA" id="ARBA00022989"/>
    </source>
</evidence>
<evidence type="ECO:0000256" key="3">
    <source>
        <dbReference type="ARBA" id="ARBA00022448"/>
    </source>
</evidence>
<proteinExistence type="inferred from homology"/>
<dbReference type="AlphaFoldDB" id="A0A927BZL4"/>
<evidence type="ECO:0000256" key="7">
    <source>
        <dbReference type="ARBA" id="ARBA00023136"/>
    </source>
</evidence>
<name>A0A927BZL4_9BACL</name>
<dbReference type="Proteomes" id="UP000621560">
    <property type="component" value="Unassembled WGS sequence"/>
</dbReference>
<feature type="transmembrane region" description="Helical" evidence="8">
    <location>
        <begin position="89"/>
        <end position="109"/>
    </location>
</feature>
<dbReference type="FunFam" id="1.10.3470.10:FF:000001">
    <property type="entry name" value="Vitamin B12 ABC transporter permease BtuC"/>
    <property type="match status" value="1"/>
</dbReference>
<feature type="transmembrane region" description="Helical" evidence="8">
    <location>
        <begin position="57"/>
        <end position="77"/>
    </location>
</feature>
<gene>
    <name evidence="9" type="ORF">IDH44_24095</name>
</gene>
<keyword evidence="10" id="KW-1185">Reference proteome</keyword>
<dbReference type="InterPro" id="IPR037294">
    <property type="entry name" value="ABC_BtuC-like"/>
</dbReference>
<organism evidence="9 10">
    <name type="scientific">Paenibacillus sabuli</name>
    <dbReference type="NCBI Taxonomy" id="2772509"/>
    <lineage>
        <taxon>Bacteria</taxon>
        <taxon>Bacillati</taxon>
        <taxon>Bacillota</taxon>
        <taxon>Bacilli</taxon>
        <taxon>Bacillales</taxon>
        <taxon>Paenibacillaceae</taxon>
        <taxon>Paenibacillus</taxon>
    </lineage>
</organism>
<comment type="similarity">
    <text evidence="2">Belongs to the binding-protein-dependent transport system permease family. FecCD subfamily.</text>
</comment>
<feature type="transmembrane region" description="Helical" evidence="8">
    <location>
        <begin position="248"/>
        <end position="269"/>
    </location>
</feature>
<sequence>MSGRSSLVLGTLALALALCGLLSMGLGAVYIRADDILAALLGSGDPDYRVILLDYRLPRVLIGILVGAALAVAGVVVQTLLRNGLASPGTLGITAGAGMGAVLVVLALPAALAPWISPAAFVGAAAVALAIYGIAYKRGVDPVRLTLVGVALGAFCGAGIDLLLVKGDANLATALVWLAGSLWGRSWAQWGALLPWIALLLPLVWYLSLRLDVLGLGQPIAKGLGMAVARLQFLLLCSVIGLAGSSVAAAGTIGFVGLICPHMAASLVGRRHHVQLPVAALLGAIFVVGADFLGRMIKPPLELPAGLIISAIGAPYFIYLMWRASKR</sequence>
<evidence type="ECO:0000313" key="9">
    <source>
        <dbReference type="EMBL" id="MBD2848289.1"/>
    </source>
</evidence>
<keyword evidence="4" id="KW-1003">Cell membrane</keyword>
<reference evidence="9" key="1">
    <citation type="submission" date="2020-09" db="EMBL/GenBank/DDBJ databases">
        <title>A novel bacterium of genus Paenibacillus, isolated from South China Sea.</title>
        <authorList>
            <person name="Huang H."/>
            <person name="Mo K."/>
            <person name="Hu Y."/>
        </authorList>
    </citation>
    <scope>NUCLEOTIDE SEQUENCE</scope>
    <source>
        <strain evidence="9">IB182496</strain>
    </source>
</reference>
<dbReference type="EMBL" id="JACXIZ010000060">
    <property type="protein sequence ID" value="MBD2848289.1"/>
    <property type="molecule type" value="Genomic_DNA"/>
</dbReference>
<dbReference type="CDD" id="cd06550">
    <property type="entry name" value="TM_ABC_iron-siderophores_like"/>
    <property type="match status" value="1"/>
</dbReference>
<evidence type="ECO:0000256" key="5">
    <source>
        <dbReference type="ARBA" id="ARBA00022692"/>
    </source>
</evidence>